<reference evidence="2" key="1">
    <citation type="submission" date="2020-11" db="EMBL/GenBank/DDBJ databases">
        <authorList>
            <person name="Tran Van P."/>
        </authorList>
    </citation>
    <scope>NUCLEOTIDE SEQUENCE</scope>
</reference>
<organism evidence="2">
    <name type="scientific">Timema shepardi</name>
    <name type="common">Walking stick</name>
    <dbReference type="NCBI Taxonomy" id="629360"/>
    <lineage>
        <taxon>Eukaryota</taxon>
        <taxon>Metazoa</taxon>
        <taxon>Ecdysozoa</taxon>
        <taxon>Arthropoda</taxon>
        <taxon>Hexapoda</taxon>
        <taxon>Insecta</taxon>
        <taxon>Pterygota</taxon>
        <taxon>Neoptera</taxon>
        <taxon>Polyneoptera</taxon>
        <taxon>Phasmatodea</taxon>
        <taxon>Timematodea</taxon>
        <taxon>Timematoidea</taxon>
        <taxon>Timematidae</taxon>
        <taxon>Timema</taxon>
    </lineage>
</organism>
<gene>
    <name evidence="2" type="ORF">TSIB3V08_LOCUS7698</name>
</gene>
<name>A0A7R9AZU0_TIMSH</name>
<evidence type="ECO:0000256" key="1">
    <source>
        <dbReference type="SAM" id="MobiDB-lite"/>
    </source>
</evidence>
<dbReference type="AlphaFoldDB" id="A0A7R9AZU0"/>
<feature type="region of interest" description="Disordered" evidence="1">
    <location>
        <begin position="1"/>
        <end position="50"/>
    </location>
</feature>
<dbReference type="EMBL" id="OC003716">
    <property type="protein sequence ID" value="CAD7263625.1"/>
    <property type="molecule type" value="Genomic_DNA"/>
</dbReference>
<accession>A0A7R9AZU0</accession>
<evidence type="ECO:0000313" key="2">
    <source>
        <dbReference type="EMBL" id="CAD7263625.1"/>
    </source>
</evidence>
<proteinExistence type="predicted"/>
<protein>
    <submittedName>
        <fullName evidence="2">Uncharacterized protein</fullName>
    </submittedName>
</protein>
<sequence length="447" mass="48758">MGLNSASMADSGRDKSPRPGTTPEEETGARKRHDNARSGGHGSSEEGFDQGKRLRTGENMMIPGISVQNVVGTGVAASPPKFVSLEEIMKAAKDMKDMSLVHEIAVDKNFKLEKFEPPPDSRPLYLSSALAQAAPPTPSTIWTTPQSMFSKPSVMSSPLYSAPMRTSLSIGSLGGHYRSRFTAPMASSIFFYWTRPGGSGVYLARWFLGQRPVGEWQPIPSECASAPAILSELSLRRHPLPPTATHVSGTPSYLPSRLTFPGLHHTCRRDSRFRDSILPPVVTHISGTPSYLPSRLTFPGLHPTSHRDSHFRDSILPPIATHVSGTPSYLPSRLTFPGLYSTSHPPVVTYVAETPSYLPPGPHPTSHRDSRCRDSSLPPTTIAVACTSTLLPHLKISFCSTATNVAITISPTFILPLPTRVVTQPRRRDMNQLPPKLQRGITTLHLW</sequence>